<feature type="region of interest" description="Disordered" evidence="1">
    <location>
        <begin position="77"/>
        <end position="101"/>
    </location>
</feature>
<proteinExistence type="predicted"/>
<reference evidence="2" key="1">
    <citation type="journal article" date="2022" name="bioRxiv">
        <title>Sequencing and chromosome-scale assembly of the giantPleurodeles waltlgenome.</title>
        <authorList>
            <person name="Brown T."/>
            <person name="Elewa A."/>
            <person name="Iarovenko S."/>
            <person name="Subramanian E."/>
            <person name="Araus A.J."/>
            <person name="Petzold A."/>
            <person name="Susuki M."/>
            <person name="Suzuki K.-i.T."/>
            <person name="Hayashi T."/>
            <person name="Toyoda A."/>
            <person name="Oliveira C."/>
            <person name="Osipova E."/>
            <person name="Leigh N.D."/>
            <person name="Simon A."/>
            <person name="Yun M.H."/>
        </authorList>
    </citation>
    <scope>NUCLEOTIDE SEQUENCE</scope>
    <source>
        <strain evidence="2">20211129_DDA</strain>
        <tissue evidence="2">Liver</tissue>
    </source>
</reference>
<dbReference type="AlphaFoldDB" id="A0AAV7M700"/>
<dbReference type="Proteomes" id="UP001066276">
    <property type="component" value="Chromosome 10"/>
</dbReference>
<dbReference type="EMBL" id="JANPWB010000014">
    <property type="protein sequence ID" value="KAJ1098312.1"/>
    <property type="molecule type" value="Genomic_DNA"/>
</dbReference>
<evidence type="ECO:0000313" key="2">
    <source>
        <dbReference type="EMBL" id="KAJ1098312.1"/>
    </source>
</evidence>
<organism evidence="2 3">
    <name type="scientific">Pleurodeles waltl</name>
    <name type="common">Iberian ribbed newt</name>
    <dbReference type="NCBI Taxonomy" id="8319"/>
    <lineage>
        <taxon>Eukaryota</taxon>
        <taxon>Metazoa</taxon>
        <taxon>Chordata</taxon>
        <taxon>Craniata</taxon>
        <taxon>Vertebrata</taxon>
        <taxon>Euteleostomi</taxon>
        <taxon>Amphibia</taxon>
        <taxon>Batrachia</taxon>
        <taxon>Caudata</taxon>
        <taxon>Salamandroidea</taxon>
        <taxon>Salamandridae</taxon>
        <taxon>Pleurodelinae</taxon>
        <taxon>Pleurodeles</taxon>
    </lineage>
</organism>
<keyword evidence="3" id="KW-1185">Reference proteome</keyword>
<name>A0AAV7M700_PLEWA</name>
<comment type="caution">
    <text evidence="2">The sequence shown here is derived from an EMBL/GenBank/DDBJ whole genome shotgun (WGS) entry which is preliminary data.</text>
</comment>
<sequence length="101" mass="11070">MGKDQLLPIGREAIAGPDEAIAIPNSETDREAVDTEKCPKGMTEKLSAVLAFWHNKDFLIAKAVKKATEPPEVVKAGRREMEAHSTRVVKKMPENKAGEDT</sequence>
<evidence type="ECO:0000313" key="3">
    <source>
        <dbReference type="Proteomes" id="UP001066276"/>
    </source>
</evidence>
<evidence type="ECO:0000256" key="1">
    <source>
        <dbReference type="SAM" id="MobiDB-lite"/>
    </source>
</evidence>
<gene>
    <name evidence="2" type="ORF">NDU88_003427</name>
</gene>
<protein>
    <submittedName>
        <fullName evidence="2">Uncharacterized protein</fullName>
    </submittedName>
</protein>
<accession>A0AAV7M700</accession>